<dbReference type="Proteomes" id="UP000219193">
    <property type="component" value="Unassembled WGS sequence"/>
</dbReference>
<keyword evidence="3" id="KW-1185">Reference proteome</keyword>
<dbReference type="RefSeq" id="WP_143544500.1">
    <property type="nucleotide sequence ID" value="NZ_OCMF01000002.1"/>
</dbReference>
<reference evidence="3" key="1">
    <citation type="submission" date="2017-09" db="EMBL/GenBank/DDBJ databases">
        <authorList>
            <person name="Varghese N."/>
            <person name="Submissions S."/>
        </authorList>
    </citation>
    <scope>NUCLEOTIDE SEQUENCE [LARGE SCALE GENOMIC DNA]</scope>
    <source>
        <strain evidence="3">CGMCC 1.12641</strain>
    </source>
</reference>
<organism evidence="2 3">
    <name type="scientific">Salinimicrobium sediminis</name>
    <dbReference type="NCBI Taxonomy" id="1343891"/>
    <lineage>
        <taxon>Bacteria</taxon>
        <taxon>Pseudomonadati</taxon>
        <taxon>Bacteroidota</taxon>
        <taxon>Flavobacteriia</taxon>
        <taxon>Flavobacteriales</taxon>
        <taxon>Flavobacteriaceae</taxon>
        <taxon>Salinimicrobium</taxon>
    </lineage>
</organism>
<keyword evidence="1" id="KW-0812">Transmembrane</keyword>
<keyword evidence="1" id="KW-1133">Transmembrane helix</keyword>
<accession>A0A285X645</accession>
<feature type="transmembrane region" description="Helical" evidence="1">
    <location>
        <begin position="21"/>
        <end position="42"/>
    </location>
</feature>
<gene>
    <name evidence="2" type="ORF">SAMN06296241_2036</name>
</gene>
<name>A0A285X645_9FLAO</name>
<dbReference type="EMBL" id="OCMF01000002">
    <property type="protein sequence ID" value="SOC80486.1"/>
    <property type="molecule type" value="Genomic_DNA"/>
</dbReference>
<keyword evidence="1" id="KW-0472">Membrane</keyword>
<evidence type="ECO:0000313" key="3">
    <source>
        <dbReference type="Proteomes" id="UP000219193"/>
    </source>
</evidence>
<protein>
    <submittedName>
        <fullName evidence="2">Uncharacterized protein</fullName>
    </submittedName>
</protein>
<evidence type="ECO:0000256" key="1">
    <source>
        <dbReference type="SAM" id="Phobius"/>
    </source>
</evidence>
<evidence type="ECO:0000313" key="2">
    <source>
        <dbReference type="EMBL" id="SOC80486.1"/>
    </source>
</evidence>
<proteinExistence type="predicted"/>
<dbReference type="AlphaFoldDB" id="A0A285X645"/>
<sequence>MDAANFEERPENKWGSIVDKFTNLLFIVVCVIMLFSVSWILFDKGAVMVAQDIVSINPSTSL</sequence>